<gene>
    <name evidence="4" type="ORF">EJ08DRAFT_662401</name>
</gene>
<dbReference type="InterPro" id="IPR021773">
    <property type="entry name" value="TPC11"/>
</dbReference>
<sequence>MEPAGGPHSHSRGHPPNAFDDYPPNYITHNLPLIVLSGLSVPGPLTTESNLPELWGNNGVRITSEIPEIQGERADQLLQEFYRCQKTDEQWNGKPVQGRSGLLGFKFRAVARDYNLPPRKAEPPTEAHSLEPPSSPSSRGPVQWALHSPISPLSPGSPIFPAGVMSDLWIAKHQDYVPAALISFFTLSSDPMRNSLLDNQLKTEINNIKATLYKSEYKTRYVVVLLSEKSIVQAPDIEERLANIRRATGLDAKSAFFFLPPDISRVETASFVESLLSTLQPLCVEYYRDLAKHARRKKNRGNIPPPTAPPTRGTSQTLASLGWGVRYDFKLGVFAEFRQEMEAACRHYTSALESILGPDGIFETTASWSPRWDEARLLSDTLALRVIRCLLWSNLTTTAAQSWSNYRDRIRELVDRRGKGSSNYGWEAWESRWAKMMAELIRRAELAPFALPDGLEGNALLEKREIQIFAPVEKAFPVGERLSPWHHLQHPGYWWRQAAKHTKLRRHLALQLPEEDRVPPGQSPASAMASRYGTYDTYLVPEPHAEYPTRGGVGYDHTRDIMHSLNTALSCFKTRSQHRLADEVTLEIGKELLQTGQHVSALETLFQLWEEMSWRREKWWRLVYEVTQSLHKCAKLVGNVDVVAATQFELYSNALPLARNFQYDLMNSGKDLQRNHTFPKHETESGPLVKLSTDSVSSFLTTSLIFYTEEGNAGEPIKAQLTIRSKAHKGTSAVTLNQIVAHLEGGANDITITHLSDGSEESKSHSQTSRLITLAPIEKQTAKIGASSYTADADLTVHAGQTLVLQFSLTIREAGSVAVTSINLSIKTESFALSYSSTPTDNTEIPMWWIPGPSSLRPRRIGREEPSKINILPRPPKMELRTHGADRQLYTDEPIKIDIEVSNGENEDTESTLEVRLLKKEGHVDFAWSSSSPSSENSDTGLPGHHIGTLTSSESRTESIAFLAPPEPAVYVLEIKVLYHLLSDKETPVSRTHTVDLNIVRAFEANYDFAPRVHDGPWPTLFGLSSLPDKIVDGEPEKKGNGIIQRWHLTAGIASFATESITLKDVYLVVRSCSGGATVITSKEDDTTRDMKLAPQALKSTSFILDVTKSSLEERRSTTLDLGLKILWSRPSSPTTTNTNTVNQTVTSILPIPPFSIPNSEPRVLCTATPTSNLPSLQDPDPDPSTLRSLSEAHTLLLTYTLENPTTHFLTFDLAMEATDDFAFSGSKLRSINLLPLARSVVSYRILPLVDVVEEGKGKGVWIDVKCRVVDRYFKKVLRVQSAGKGVREGKSGGLEVFVGG</sequence>
<comment type="caution">
    <text evidence="4">The sequence shown here is derived from an EMBL/GenBank/DDBJ whole genome shotgun (WGS) entry which is preliminary data.</text>
</comment>
<evidence type="ECO:0000256" key="1">
    <source>
        <dbReference type="SAM" id="MobiDB-lite"/>
    </source>
</evidence>
<dbReference type="OrthoDB" id="6278596at2759"/>
<keyword evidence="5" id="KW-1185">Reference proteome</keyword>
<dbReference type="InterPro" id="IPR012880">
    <property type="entry name" value="Gryzun"/>
</dbReference>
<feature type="domain" description="Trafficking protein particle complex subunit 11" evidence="3">
    <location>
        <begin position="371"/>
        <end position="652"/>
    </location>
</feature>
<feature type="region of interest" description="Disordered" evidence="1">
    <location>
        <begin position="1"/>
        <end position="21"/>
    </location>
</feature>
<evidence type="ECO:0000313" key="5">
    <source>
        <dbReference type="Proteomes" id="UP000800235"/>
    </source>
</evidence>
<name>A0A9P4NN71_9PEZI</name>
<feature type="region of interest" description="Disordered" evidence="1">
    <location>
        <begin position="116"/>
        <end position="143"/>
    </location>
</feature>
<evidence type="ECO:0000259" key="2">
    <source>
        <dbReference type="Pfam" id="PF07919"/>
    </source>
</evidence>
<accession>A0A9P4NN71</accession>
<dbReference type="PANTHER" id="PTHR14374:SF0">
    <property type="entry name" value="TRAFFICKING PROTEIN PARTICLE COMPLEX SUBUNIT 11"/>
    <property type="match status" value="1"/>
</dbReference>
<organism evidence="4 5">
    <name type="scientific">Tothia fuscella</name>
    <dbReference type="NCBI Taxonomy" id="1048955"/>
    <lineage>
        <taxon>Eukaryota</taxon>
        <taxon>Fungi</taxon>
        <taxon>Dikarya</taxon>
        <taxon>Ascomycota</taxon>
        <taxon>Pezizomycotina</taxon>
        <taxon>Dothideomycetes</taxon>
        <taxon>Pleosporomycetidae</taxon>
        <taxon>Venturiales</taxon>
        <taxon>Cylindrosympodiaceae</taxon>
        <taxon>Tothia</taxon>
    </lineage>
</organism>
<feature type="region of interest" description="Disordered" evidence="1">
    <location>
        <begin position="296"/>
        <end position="315"/>
    </location>
</feature>
<dbReference type="PANTHER" id="PTHR14374">
    <property type="entry name" value="FOIE GRAS"/>
    <property type="match status" value="1"/>
</dbReference>
<feature type="compositionally biased region" description="Low complexity" evidence="1">
    <location>
        <begin position="929"/>
        <end position="938"/>
    </location>
</feature>
<feature type="compositionally biased region" description="Basic and acidic residues" evidence="1">
    <location>
        <begin position="119"/>
        <end position="129"/>
    </location>
</feature>
<evidence type="ECO:0000313" key="4">
    <source>
        <dbReference type="EMBL" id="KAF2428611.1"/>
    </source>
</evidence>
<evidence type="ECO:0000259" key="3">
    <source>
        <dbReference type="Pfam" id="PF11817"/>
    </source>
</evidence>
<feature type="region of interest" description="Disordered" evidence="1">
    <location>
        <begin position="928"/>
        <end position="950"/>
    </location>
</feature>
<reference evidence="4" key="1">
    <citation type="journal article" date="2020" name="Stud. Mycol.">
        <title>101 Dothideomycetes genomes: a test case for predicting lifestyles and emergence of pathogens.</title>
        <authorList>
            <person name="Haridas S."/>
            <person name="Albert R."/>
            <person name="Binder M."/>
            <person name="Bloem J."/>
            <person name="Labutti K."/>
            <person name="Salamov A."/>
            <person name="Andreopoulos B."/>
            <person name="Baker S."/>
            <person name="Barry K."/>
            <person name="Bills G."/>
            <person name="Bluhm B."/>
            <person name="Cannon C."/>
            <person name="Castanera R."/>
            <person name="Culley D."/>
            <person name="Daum C."/>
            <person name="Ezra D."/>
            <person name="Gonzalez J."/>
            <person name="Henrissat B."/>
            <person name="Kuo A."/>
            <person name="Liang C."/>
            <person name="Lipzen A."/>
            <person name="Lutzoni F."/>
            <person name="Magnuson J."/>
            <person name="Mondo S."/>
            <person name="Nolan M."/>
            <person name="Ohm R."/>
            <person name="Pangilinan J."/>
            <person name="Park H.-J."/>
            <person name="Ramirez L."/>
            <person name="Alfaro M."/>
            <person name="Sun H."/>
            <person name="Tritt A."/>
            <person name="Yoshinaga Y."/>
            <person name="Zwiers L.-H."/>
            <person name="Turgeon B."/>
            <person name="Goodwin S."/>
            <person name="Spatafora J."/>
            <person name="Crous P."/>
            <person name="Grigoriev I."/>
        </authorList>
    </citation>
    <scope>NUCLEOTIDE SEQUENCE</scope>
    <source>
        <strain evidence="4">CBS 130266</strain>
    </source>
</reference>
<protein>
    <recommendedName>
        <fullName evidence="6">Trafficking protein particle complex subunit 11 domain-containing protein</fullName>
    </recommendedName>
</protein>
<dbReference type="Pfam" id="PF11817">
    <property type="entry name" value="Foie-gras_1"/>
    <property type="match status" value="1"/>
</dbReference>
<dbReference type="Pfam" id="PF07919">
    <property type="entry name" value="Gryzun"/>
    <property type="match status" value="1"/>
</dbReference>
<proteinExistence type="predicted"/>
<feature type="domain" description="Gryzun putative trafficking through Golgi" evidence="2">
    <location>
        <begin position="689"/>
        <end position="1299"/>
    </location>
</feature>
<evidence type="ECO:0008006" key="6">
    <source>
        <dbReference type="Google" id="ProtNLM"/>
    </source>
</evidence>
<dbReference type="Proteomes" id="UP000800235">
    <property type="component" value="Unassembled WGS sequence"/>
</dbReference>
<dbReference type="EMBL" id="MU007054">
    <property type="protein sequence ID" value="KAF2428611.1"/>
    <property type="molecule type" value="Genomic_DNA"/>
</dbReference>